<comment type="caution">
    <text evidence="4">The sequence shown here is derived from an EMBL/GenBank/DDBJ whole genome shotgun (WGS) entry which is preliminary data.</text>
</comment>
<feature type="transmembrane region" description="Helical" evidence="2">
    <location>
        <begin position="212"/>
        <end position="232"/>
    </location>
</feature>
<reference evidence="4 5" key="1">
    <citation type="submission" date="2024-07" db="EMBL/GenBank/DDBJ databases">
        <title>Section-level genome sequencing and comparative genomics of Aspergillus sections Usti and Cavernicolus.</title>
        <authorList>
            <consortium name="Lawrence Berkeley National Laboratory"/>
            <person name="Nybo J.L."/>
            <person name="Vesth T.C."/>
            <person name="Theobald S."/>
            <person name="Frisvad J.C."/>
            <person name="Larsen T.O."/>
            <person name="Kjaerboelling I."/>
            <person name="Rothschild-Mancinelli K."/>
            <person name="Lyhne E.K."/>
            <person name="Kogle M.E."/>
            <person name="Barry K."/>
            <person name="Clum A."/>
            <person name="Na H."/>
            <person name="Ledsgaard L."/>
            <person name="Lin J."/>
            <person name="Lipzen A."/>
            <person name="Kuo A."/>
            <person name="Riley R."/>
            <person name="Mondo S."/>
            <person name="Labutti K."/>
            <person name="Haridas S."/>
            <person name="Pangalinan J."/>
            <person name="Salamov A.A."/>
            <person name="Simmons B.A."/>
            <person name="Magnuson J.K."/>
            <person name="Chen J."/>
            <person name="Drula E."/>
            <person name="Henrissat B."/>
            <person name="Wiebenga A."/>
            <person name="Lubbers R.J."/>
            <person name="Gomes A.C."/>
            <person name="Makela M.R."/>
            <person name="Stajich J."/>
            <person name="Grigoriev I.V."/>
            <person name="Mortensen U.H."/>
            <person name="De Vries R.P."/>
            <person name="Baker S.E."/>
            <person name="Andersen M.R."/>
        </authorList>
    </citation>
    <scope>NUCLEOTIDE SEQUENCE [LARGE SCALE GENOMIC DNA]</scope>
    <source>
        <strain evidence="4 5">CBS 123904</strain>
    </source>
</reference>
<feature type="region of interest" description="Disordered" evidence="1">
    <location>
        <begin position="287"/>
        <end position="310"/>
    </location>
</feature>
<name>A0ABR4IYP8_9EURO</name>
<proteinExistence type="predicted"/>
<feature type="transmembrane region" description="Helical" evidence="2">
    <location>
        <begin position="6"/>
        <end position="28"/>
    </location>
</feature>
<evidence type="ECO:0000259" key="3">
    <source>
        <dbReference type="Pfam" id="PF24800"/>
    </source>
</evidence>
<organism evidence="4 5">
    <name type="scientific">Aspergillus pseudoustus</name>
    <dbReference type="NCBI Taxonomy" id="1810923"/>
    <lineage>
        <taxon>Eukaryota</taxon>
        <taxon>Fungi</taxon>
        <taxon>Dikarya</taxon>
        <taxon>Ascomycota</taxon>
        <taxon>Pezizomycotina</taxon>
        <taxon>Eurotiomycetes</taxon>
        <taxon>Eurotiomycetidae</taxon>
        <taxon>Eurotiales</taxon>
        <taxon>Aspergillaceae</taxon>
        <taxon>Aspergillus</taxon>
        <taxon>Aspergillus subgen. Nidulantes</taxon>
    </lineage>
</organism>
<dbReference type="Pfam" id="PF24800">
    <property type="entry name" value="DUF7702"/>
    <property type="match status" value="2"/>
</dbReference>
<dbReference type="PANTHER" id="PTHR42109:SF2">
    <property type="entry name" value="INTEGRAL MEMBRANE PROTEIN"/>
    <property type="match status" value="1"/>
</dbReference>
<feature type="transmembrane region" description="Helical" evidence="2">
    <location>
        <begin position="252"/>
        <end position="272"/>
    </location>
</feature>
<sequence length="310" mass="34170">MTVITAEHVAIAELVVYILTALATLFVVLRHGFHKQLGWIYLYIFCVIRVVGAVLQILSHNDPSNTNDLEWATILQSVGLSPLLLASLGLLKRICDETTRRVPSSNNNQFMQTFGPSGGLAGKPRNLLQKSNGRVTPQPHHPAHPHPPVIALVLAIIGGTDQASSNVSDHKDGRTETRAAITLFLFIYLALGLLWLITARDLGVMVGAQRRIYFALFLALPPIAVRLLYSLLGDFGHHPKFSVRDGSVSVRLWMATLEEFVVVLLYTIVGIFTPRGTVQVSWPVPGSERPVQGSPRYEPMGYMEAGPQRR</sequence>
<feature type="domain" description="DUF7702" evidence="3">
    <location>
        <begin position="146"/>
        <end position="272"/>
    </location>
</feature>
<protein>
    <recommendedName>
        <fullName evidence="3">DUF7702 domain-containing protein</fullName>
    </recommendedName>
</protein>
<keyword evidence="2" id="KW-1133">Transmembrane helix</keyword>
<feature type="transmembrane region" description="Helical" evidence="2">
    <location>
        <begin position="40"/>
        <end position="59"/>
    </location>
</feature>
<dbReference type="InterPro" id="IPR056119">
    <property type="entry name" value="DUF7702"/>
</dbReference>
<dbReference type="Proteomes" id="UP001610446">
    <property type="component" value="Unassembled WGS sequence"/>
</dbReference>
<dbReference type="PANTHER" id="PTHR42109">
    <property type="entry name" value="UNPLACED GENOMIC SCAFFOLD UM_SCAF_CONTIG_1.265, WHOLE GENOME SHOTGUN SEQUENCE"/>
    <property type="match status" value="1"/>
</dbReference>
<accession>A0ABR4IYP8</accession>
<keyword evidence="2" id="KW-0472">Membrane</keyword>
<evidence type="ECO:0000256" key="2">
    <source>
        <dbReference type="SAM" id="Phobius"/>
    </source>
</evidence>
<evidence type="ECO:0000256" key="1">
    <source>
        <dbReference type="SAM" id="MobiDB-lite"/>
    </source>
</evidence>
<feature type="domain" description="DUF7702" evidence="3">
    <location>
        <begin position="6"/>
        <end position="109"/>
    </location>
</feature>
<keyword evidence="2" id="KW-0812">Transmembrane</keyword>
<keyword evidence="5" id="KW-1185">Reference proteome</keyword>
<gene>
    <name evidence="4" type="ORF">BJY01DRAFT_253790</name>
</gene>
<feature type="transmembrane region" description="Helical" evidence="2">
    <location>
        <begin position="71"/>
        <end position="91"/>
    </location>
</feature>
<dbReference type="EMBL" id="JBFXLU010000258">
    <property type="protein sequence ID" value="KAL2832682.1"/>
    <property type="molecule type" value="Genomic_DNA"/>
</dbReference>
<evidence type="ECO:0000313" key="4">
    <source>
        <dbReference type="EMBL" id="KAL2832682.1"/>
    </source>
</evidence>
<evidence type="ECO:0000313" key="5">
    <source>
        <dbReference type="Proteomes" id="UP001610446"/>
    </source>
</evidence>
<feature type="transmembrane region" description="Helical" evidence="2">
    <location>
        <begin position="179"/>
        <end position="197"/>
    </location>
</feature>